<feature type="compositionally biased region" description="Polar residues" evidence="1">
    <location>
        <begin position="58"/>
        <end position="68"/>
    </location>
</feature>
<name>A0A6C0HNX5_9ZZZZ</name>
<dbReference type="EMBL" id="MN739997">
    <property type="protein sequence ID" value="QHT82189.1"/>
    <property type="molecule type" value="Genomic_DNA"/>
</dbReference>
<feature type="compositionally biased region" description="Polar residues" evidence="1">
    <location>
        <begin position="40"/>
        <end position="50"/>
    </location>
</feature>
<feature type="region of interest" description="Disordered" evidence="1">
    <location>
        <begin position="1"/>
        <end position="72"/>
    </location>
</feature>
<evidence type="ECO:0000256" key="1">
    <source>
        <dbReference type="SAM" id="MobiDB-lite"/>
    </source>
</evidence>
<organism evidence="2">
    <name type="scientific">viral metagenome</name>
    <dbReference type="NCBI Taxonomy" id="1070528"/>
    <lineage>
        <taxon>unclassified sequences</taxon>
        <taxon>metagenomes</taxon>
        <taxon>organismal metagenomes</taxon>
    </lineage>
</organism>
<sequence length="149" mass="16431">MRLEERKTKRKTKRKPQPRKRIKNTRKKQPRKRVKKTQKGGLSSLVSSTEGGAMPNITGINPGNQYSISPYGVPSGLPNPPAISGGVNNGNNRPYIMRGGDVRNSLIPGPLLIPMRNLSHGFSNIYNSFFGNLPGANPNPWNQPIYNNA</sequence>
<proteinExistence type="predicted"/>
<protein>
    <submittedName>
        <fullName evidence="2">Uncharacterized protein</fullName>
    </submittedName>
</protein>
<accession>A0A6C0HNX5</accession>
<evidence type="ECO:0000313" key="2">
    <source>
        <dbReference type="EMBL" id="QHT82189.1"/>
    </source>
</evidence>
<feature type="compositionally biased region" description="Basic residues" evidence="1">
    <location>
        <begin position="8"/>
        <end position="38"/>
    </location>
</feature>
<dbReference type="AlphaFoldDB" id="A0A6C0HNX5"/>
<reference evidence="2" key="1">
    <citation type="journal article" date="2020" name="Nature">
        <title>Giant virus diversity and host interactions through global metagenomics.</title>
        <authorList>
            <person name="Schulz F."/>
            <person name="Roux S."/>
            <person name="Paez-Espino D."/>
            <person name="Jungbluth S."/>
            <person name="Walsh D.A."/>
            <person name="Denef V.J."/>
            <person name="McMahon K.D."/>
            <person name="Konstantinidis K.T."/>
            <person name="Eloe-Fadrosh E.A."/>
            <person name="Kyrpides N.C."/>
            <person name="Woyke T."/>
        </authorList>
    </citation>
    <scope>NUCLEOTIDE SEQUENCE</scope>
    <source>
        <strain evidence="2">GVMAG-M-3300023184-161</strain>
    </source>
</reference>